<evidence type="ECO:0000313" key="5">
    <source>
        <dbReference type="Proteomes" id="UP000325440"/>
    </source>
</evidence>
<dbReference type="Proteomes" id="UP000325440">
    <property type="component" value="Unassembled WGS sequence"/>
</dbReference>
<name>A0A5E4M2Z6_9HEMI</name>
<evidence type="ECO:0008006" key="6">
    <source>
        <dbReference type="Google" id="ProtNLM"/>
    </source>
</evidence>
<dbReference type="EMBL" id="CABPRJ010000008">
    <property type="protein sequence ID" value="VVC25049.1"/>
    <property type="molecule type" value="Genomic_DNA"/>
</dbReference>
<keyword evidence="2" id="KW-0472">Membrane</keyword>
<keyword evidence="2" id="KW-0812">Transmembrane</keyword>
<accession>A0A5E4M2Z6</accession>
<dbReference type="AlphaFoldDB" id="A0A5E4M2Z6"/>
<feature type="chain" id="PRO_5023090852" description="EB domain-containing protein" evidence="3">
    <location>
        <begin position="24"/>
        <end position="275"/>
    </location>
</feature>
<organism evidence="4 5">
    <name type="scientific">Cinara cedri</name>
    <dbReference type="NCBI Taxonomy" id="506608"/>
    <lineage>
        <taxon>Eukaryota</taxon>
        <taxon>Metazoa</taxon>
        <taxon>Ecdysozoa</taxon>
        <taxon>Arthropoda</taxon>
        <taxon>Hexapoda</taxon>
        <taxon>Insecta</taxon>
        <taxon>Pterygota</taxon>
        <taxon>Neoptera</taxon>
        <taxon>Paraneoptera</taxon>
        <taxon>Hemiptera</taxon>
        <taxon>Sternorrhyncha</taxon>
        <taxon>Aphidomorpha</taxon>
        <taxon>Aphidoidea</taxon>
        <taxon>Aphididae</taxon>
        <taxon>Lachninae</taxon>
        <taxon>Cinara</taxon>
    </lineage>
</organism>
<keyword evidence="2" id="KW-1133">Transmembrane helix</keyword>
<protein>
    <recommendedName>
        <fullName evidence="6">EB domain-containing protein</fullName>
    </recommendedName>
</protein>
<sequence>MLATRNVLLLLVAGSFLIASVLALPQRQNEVREKKFGDECDSNEDCNFNGSTCAMDRSNKKSSCQCLPEFEVTNHIDKCGHNAKINEPCFFNEQCEALVFQTECNGAVCACRFEKTPVFDNNGKIECIAKNIPNSDSYTDPAMLCVLAGMFLMFIIICVVLRLFSKARWRENRTIFNTPNPRLMNVSLLRDNKPPPGAAGERRGSKSSTKTHSPSRQPSMASLKPQSPSLGRGVRGNNGGGGGANTETVKSPTTKSPVMLPMEPKTSAIEVQPDV</sequence>
<reference evidence="4 5" key="1">
    <citation type="submission" date="2019-08" db="EMBL/GenBank/DDBJ databases">
        <authorList>
            <person name="Alioto T."/>
            <person name="Alioto T."/>
            <person name="Gomez Garrido J."/>
        </authorList>
    </citation>
    <scope>NUCLEOTIDE SEQUENCE [LARGE SCALE GENOMIC DNA]</scope>
</reference>
<keyword evidence="5" id="KW-1185">Reference proteome</keyword>
<feature type="signal peptide" evidence="3">
    <location>
        <begin position="1"/>
        <end position="23"/>
    </location>
</feature>
<dbReference type="OrthoDB" id="6610549at2759"/>
<feature type="compositionally biased region" description="Polar residues" evidence="1">
    <location>
        <begin position="245"/>
        <end position="256"/>
    </location>
</feature>
<feature type="compositionally biased region" description="Polar residues" evidence="1">
    <location>
        <begin position="206"/>
        <end position="229"/>
    </location>
</feature>
<feature type="compositionally biased region" description="Gly residues" evidence="1">
    <location>
        <begin position="233"/>
        <end position="244"/>
    </location>
</feature>
<feature type="region of interest" description="Disordered" evidence="1">
    <location>
        <begin position="186"/>
        <end position="275"/>
    </location>
</feature>
<gene>
    <name evidence="4" type="ORF">CINCED_3A007698</name>
</gene>
<evidence type="ECO:0000256" key="2">
    <source>
        <dbReference type="SAM" id="Phobius"/>
    </source>
</evidence>
<evidence type="ECO:0000313" key="4">
    <source>
        <dbReference type="EMBL" id="VVC25049.1"/>
    </source>
</evidence>
<feature type="transmembrane region" description="Helical" evidence="2">
    <location>
        <begin position="141"/>
        <end position="164"/>
    </location>
</feature>
<keyword evidence="3" id="KW-0732">Signal</keyword>
<evidence type="ECO:0000256" key="1">
    <source>
        <dbReference type="SAM" id="MobiDB-lite"/>
    </source>
</evidence>
<proteinExistence type="predicted"/>
<evidence type="ECO:0000256" key="3">
    <source>
        <dbReference type="SAM" id="SignalP"/>
    </source>
</evidence>